<dbReference type="GeneID" id="14904561"/>
<protein>
    <recommendedName>
        <fullName evidence="2">BRCT domain-containing protein</fullName>
    </recommendedName>
</protein>
<gene>
    <name evidence="3" type="ORF">IMG5_174350</name>
</gene>
<organism evidence="3 4">
    <name type="scientific">Ichthyophthirius multifiliis</name>
    <name type="common">White spot disease agent</name>
    <name type="synonym">Ich</name>
    <dbReference type="NCBI Taxonomy" id="5932"/>
    <lineage>
        <taxon>Eukaryota</taxon>
        <taxon>Sar</taxon>
        <taxon>Alveolata</taxon>
        <taxon>Ciliophora</taxon>
        <taxon>Intramacronucleata</taxon>
        <taxon>Oligohymenophorea</taxon>
        <taxon>Hymenostomatida</taxon>
        <taxon>Ophryoglenina</taxon>
        <taxon>Ichthyophthirius</taxon>
    </lineage>
</organism>
<proteinExistence type="predicted"/>
<dbReference type="RefSeq" id="XP_004029717.1">
    <property type="nucleotide sequence ID" value="XM_004029669.1"/>
</dbReference>
<dbReference type="OrthoDB" id="2384350at2759"/>
<dbReference type="SUPFAM" id="SSF52113">
    <property type="entry name" value="BRCT domain"/>
    <property type="match status" value="1"/>
</dbReference>
<dbReference type="PROSITE" id="PS50172">
    <property type="entry name" value="BRCT"/>
    <property type="match status" value="1"/>
</dbReference>
<evidence type="ECO:0000256" key="1">
    <source>
        <dbReference type="SAM" id="MobiDB-lite"/>
    </source>
</evidence>
<dbReference type="eggNOG" id="ENOG502R316">
    <property type="taxonomic scope" value="Eukaryota"/>
</dbReference>
<sequence>MEVEDPEEKNEKLKIKKNQNKMTPDTSLEKIKFLEKQQQLKQISEKKLKKSEQNKPNNFLLDKVIYVDVKTNDGENISESFYPILESLGAQIKKKFSNKINIMIWKANLQWLEQCQEQKKFIEIKDKYKVIVQSKNSEKSSEKEKILLITIGQLIINQKIISDKWLYDCIMLQKILPTVSYKIY</sequence>
<dbReference type="Gene3D" id="3.40.50.10190">
    <property type="entry name" value="BRCT domain"/>
    <property type="match status" value="1"/>
</dbReference>
<name>G0R217_ICHMU</name>
<feature type="region of interest" description="Disordered" evidence="1">
    <location>
        <begin position="1"/>
        <end position="26"/>
    </location>
</feature>
<dbReference type="Proteomes" id="UP000008983">
    <property type="component" value="Unassembled WGS sequence"/>
</dbReference>
<keyword evidence="4" id="KW-1185">Reference proteome</keyword>
<reference evidence="3 4" key="1">
    <citation type="submission" date="2011-07" db="EMBL/GenBank/DDBJ databases">
        <authorList>
            <person name="Coyne R."/>
            <person name="Brami D."/>
            <person name="Johnson J."/>
            <person name="Hostetler J."/>
            <person name="Hannick L."/>
            <person name="Clark T."/>
            <person name="Cassidy-Hanley D."/>
            <person name="Inman J."/>
        </authorList>
    </citation>
    <scope>NUCLEOTIDE SEQUENCE [LARGE SCALE GENOMIC DNA]</scope>
    <source>
        <strain evidence="3 4">G5</strain>
    </source>
</reference>
<dbReference type="InterPro" id="IPR001357">
    <property type="entry name" value="BRCT_dom"/>
</dbReference>
<dbReference type="EMBL" id="GL984238">
    <property type="protein sequence ID" value="EGR28481.1"/>
    <property type="molecule type" value="Genomic_DNA"/>
</dbReference>
<dbReference type="AlphaFoldDB" id="G0R217"/>
<dbReference type="STRING" id="857967.G0R217"/>
<evidence type="ECO:0000259" key="2">
    <source>
        <dbReference type="PROSITE" id="PS50172"/>
    </source>
</evidence>
<dbReference type="InterPro" id="IPR036420">
    <property type="entry name" value="BRCT_dom_sf"/>
</dbReference>
<evidence type="ECO:0000313" key="3">
    <source>
        <dbReference type="EMBL" id="EGR28481.1"/>
    </source>
</evidence>
<dbReference type="InParanoid" id="G0R217"/>
<evidence type="ECO:0000313" key="4">
    <source>
        <dbReference type="Proteomes" id="UP000008983"/>
    </source>
</evidence>
<accession>G0R217</accession>
<feature type="domain" description="BRCT" evidence="2">
    <location>
        <begin position="55"/>
        <end position="183"/>
    </location>
</feature>